<sequence>MRKIILLLTLVLTNNVLSAQNQEWLTYNLDSIISIEMPNEVFELDTIAQGMRMYQIYSYTENSTFIAQKSLFEKESQNEDLSRLPYNLKSLIEQYNGTIDGIASSIPYELESRELIEKEGYKGYRLKFKDSLNNPTYQVELYLLNKHLYSFYYIGLENFDNNEKELFFNSIKINPNQEISQYLGKAQSYRIGYLFGKYFFYILIFGVIIYFIVRKKKK</sequence>
<dbReference type="Proteomes" id="UP001597361">
    <property type="component" value="Unassembled WGS sequence"/>
</dbReference>
<reference evidence="4" key="1">
    <citation type="journal article" date="2019" name="Int. J. Syst. Evol. Microbiol.">
        <title>The Global Catalogue of Microorganisms (GCM) 10K type strain sequencing project: providing services to taxonomists for standard genome sequencing and annotation.</title>
        <authorList>
            <consortium name="The Broad Institute Genomics Platform"/>
            <consortium name="The Broad Institute Genome Sequencing Center for Infectious Disease"/>
            <person name="Wu L."/>
            <person name="Ma J."/>
        </authorList>
    </citation>
    <scope>NUCLEOTIDE SEQUENCE [LARGE SCALE GENOMIC DNA]</scope>
    <source>
        <strain evidence="4">CGMCC 1.15180</strain>
    </source>
</reference>
<dbReference type="EMBL" id="JBHUHR010000027">
    <property type="protein sequence ID" value="MFD2035184.1"/>
    <property type="molecule type" value="Genomic_DNA"/>
</dbReference>
<feature type="signal peptide" evidence="2">
    <location>
        <begin position="1"/>
        <end position="19"/>
    </location>
</feature>
<organism evidence="3 4">
    <name type="scientific">Belliella marina</name>
    <dbReference type="NCBI Taxonomy" id="1644146"/>
    <lineage>
        <taxon>Bacteria</taxon>
        <taxon>Pseudomonadati</taxon>
        <taxon>Bacteroidota</taxon>
        <taxon>Cytophagia</taxon>
        <taxon>Cytophagales</taxon>
        <taxon>Cyclobacteriaceae</taxon>
        <taxon>Belliella</taxon>
    </lineage>
</organism>
<evidence type="ECO:0000256" key="2">
    <source>
        <dbReference type="SAM" id="SignalP"/>
    </source>
</evidence>
<evidence type="ECO:0000313" key="3">
    <source>
        <dbReference type="EMBL" id="MFD2035184.1"/>
    </source>
</evidence>
<protein>
    <submittedName>
        <fullName evidence="3">Uncharacterized protein</fullName>
    </submittedName>
</protein>
<proteinExistence type="predicted"/>
<keyword evidence="1" id="KW-1133">Transmembrane helix</keyword>
<keyword evidence="4" id="KW-1185">Reference proteome</keyword>
<comment type="caution">
    <text evidence="3">The sequence shown here is derived from an EMBL/GenBank/DDBJ whole genome shotgun (WGS) entry which is preliminary data.</text>
</comment>
<evidence type="ECO:0000313" key="4">
    <source>
        <dbReference type="Proteomes" id="UP001597361"/>
    </source>
</evidence>
<name>A0ABW4VKG1_9BACT</name>
<feature type="transmembrane region" description="Helical" evidence="1">
    <location>
        <begin position="191"/>
        <end position="213"/>
    </location>
</feature>
<keyword evidence="2" id="KW-0732">Signal</keyword>
<gene>
    <name evidence="3" type="ORF">ACFSKL_10300</name>
</gene>
<keyword evidence="1" id="KW-0812">Transmembrane</keyword>
<keyword evidence="1" id="KW-0472">Membrane</keyword>
<dbReference type="RefSeq" id="WP_376885963.1">
    <property type="nucleotide sequence ID" value="NZ_JBHUHR010000027.1"/>
</dbReference>
<accession>A0ABW4VKG1</accession>
<feature type="chain" id="PRO_5046401092" evidence="2">
    <location>
        <begin position="20"/>
        <end position="218"/>
    </location>
</feature>
<evidence type="ECO:0000256" key="1">
    <source>
        <dbReference type="SAM" id="Phobius"/>
    </source>
</evidence>